<evidence type="ECO:0000256" key="6">
    <source>
        <dbReference type="SAM" id="Phobius"/>
    </source>
</evidence>
<gene>
    <name evidence="8" type="ordered locus">Msip34_1051</name>
</gene>
<evidence type="ECO:0000313" key="8">
    <source>
        <dbReference type="EMBL" id="ACT50298.1"/>
    </source>
</evidence>
<dbReference type="GO" id="GO:0009055">
    <property type="term" value="F:electron transfer activity"/>
    <property type="evidence" value="ECO:0007669"/>
    <property type="project" value="InterPro"/>
</dbReference>
<evidence type="ECO:0000259" key="7">
    <source>
        <dbReference type="Pfam" id="PF01292"/>
    </source>
</evidence>
<dbReference type="GO" id="GO:0020037">
    <property type="term" value="F:heme binding"/>
    <property type="evidence" value="ECO:0007669"/>
    <property type="project" value="TreeGrafter"/>
</dbReference>
<dbReference type="AlphaFoldDB" id="C6XCM3"/>
<feature type="transmembrane region" description="Helical" evidence="6">
    <location>
        <begin position="125"/>
        <end position="149"/>
    </location>
</feature>
<dbReference type="Proteomes" id="UP000002743">
    <property type="component" value="Chromosome"/>
</dbReference>
<dbReference type="eggNOG" id="COG3658">
    <property type="taxonomic scope" value="Bacteria"/>
</dbReference>
<accession>C6XCM3</accession>
<keyword evidence="2" id="KW-1003">Cell membrane</keyword>
<dbReference type="PANTHER" id="PTHR30485:SF2">
    <property type="entry name" value="BLL0597 PROTEIN"/>
    <property type="match status" value="1"/>
</dbReference>
<protein>
    <submittedName>
        <fullName evidence="8">Cytochrome B561</fullName>
    </submittedName>
</protein>
<feature type="transmembrane region" description="Helical" evidence="6">
    <location>
        <begin position="39"/>
        <end position="64"/>
    </location>
</feature>
<sequence length="167" mass="19380">MRDGAVWPWFVRLTHWLVAAIVVVNWLNETGEWHRNLGYAAVVMVVARVMYGLLTSVQMARFYWPTGRQLSMHIQSIIHRRAEHHVGHNPLGQWAVYLMWLLLAMLALTGWVSRIDAFWGEDWPVVWHGYLSSCLQGLVLVHVAAVLLMSRIQRTNLIKGMLLRKKM</sequence>
<organism evidence="8 9">
    <name type="scientific">Methylovorus glucosotrophus (strain SIP3-4)</name>
    <dbReference type="NCBI Taxonomy" id="582744"/>
    <lineage>
        <taxon>Bacteria</taxon>
        <taxon>Pseudomonadati</taxon>
        <taxon>Pseudomonadota</taxon>
        <taxon>Betaproteobacteria</taxon>
        <taxon>Nitrosomonadales</taxon>
        <taxon>Methylophilaceae</taxon>
        <taxon>Methylovorus</taxon>
    </lineage>
</organism>
<evidence type="ECO:0000256" key="2">
    <source>
        <dbReference type="ARBA" id="ARBA00022475"/>
    </source>
</evidence>
<dbReference type="Pfam" id="PF01292">
    <property type="entry name" value="Ni_hydr_CYTB"/>
    <property type="match status" value="1"/>
</dbReference>
<comment type="subcellular location">
    <subcellularLocation>
        <location evidence="1">Cell membrane</location>
        <topology evidence="1">Multi-pass membrane protein</topology>
    </subcellularLocation>
</comment>
<reference evidence="9" key="1">
    <citation type="submission" date="2009-07" db="EMBL/GenBank/DDBJ databases">
        <title>Complete sequence of chromosome of Methylovorus sp. SIP3-4.</title>
        <authorList>
            <person name="Lucas S."/>
            <person name="Copeland A."/>
            <person name="Lapidus A."/>
            <person name="Glavina del Rio T."/>
            <person name="Tice H."/>
            <person name="Bruce D."/>
            <person name="Goodwin L."/>
            <person name="Pitluck S."/>
            <person name="Clum A."/>
            <person name="Larimer F."/>
            <person name="Land M."/>
            <person name="Hauser L."/>
            <person name="Kyrpides N."/>
            <person name="Mikhailova N."/>
            <person name="Kayluzhnaya M."/>
            <person name="Chistoserdova L."/>
        </authorList>
    </citation>
    <scope>NUCLEOTIDE SEQUENCE [LARGE SCALE GENOMIC DNA]</scope>
    <source>
        <strain evidence="9">SIP3-4</strain>
    </source>
</reference>
<keyword evidence="3 6" id="KW-0812">Transmembrane</keyword>
<dbReference type="InterPro" id="IPR011577">
    <property type="entry name" value="Cyt_b561_bac/Ni-Hgenase"/>
</dbReference>
<dbReference type="Gene3D" id="1.20.950.20">
    <property type="entry name" value="Transmembrane di-heme cytochromes, Chain C"/>
    <property type="match status" value="1"/>
</dbReference>
<dbReference type="EMBL" id="CP001674">
    <property type="protein sequence ID" value="ACT50298.1"/>
    <property type="molecule type" value="Genomic_DNA"/>
</dbReference>
<name>C6XCM3_METGS</name>
<dbReference type="SUPFAM" id="SSF81342">
    <property type="entry name" value="Transmembrane di-heme cytochromes"/>
    <property type="match status" value="1"/>
</dbReference>
<evidence type="ECO:0000256" key="1">
    <source>
        <dbReference type="ARBA" id="ARBA00004651"/>
    </source>
</evidence>
<dbReference type="PANTHER" id="PTHR30485">
    <property type="entry name" value="NI/FE-HYDROGENASE 1 B-TYPE CYTOCHROME SUBUNIT"/>
    <property type="match status" value="1"/>
</dbReference>
<reference evidence="8 9" key="2">
    <citation type="journal article" date="2011" name="J. Bacteriol.">
        <title>Genomes of three methylotrophs from a single niche uncover genetic and metabolic divergence of Methylophilaceae.</title>
        <authorList>
            <person name="Lapidus A."/>
            <person name="Clum A."/>
            <person name="Labutti K."/>
            <person name="Kaluzhnaya M.G."/>
            <person name="Lim S."/>
            <person name="Beck D.A."/>
            <person name="Glavina Del Rio T."/>
            <person name="Nolan M."/>
            <person name="Mavromatis K."/>
            <person name="Huntemann M."/>
            <person name="Lucas S."/>
            <person name="Lidstrom M.E."/>
            <person name="Ivanova N."/>
            <person name="Chistoserdova L."/>
        </authorList>
    </citation>
    <scope>NUCLEOTIDE SEQUENCE [LARGE SCALE GENOMIC DNA]</scope>
    <source>
        <strain evidence="8 9">SIP3-4</strain>
    </source>
</reference>
<feature type="transmembrane region" description="Helical" evidence="6">
    <location>
        <begin position="94"/>
        <end position="113"/>
    </location>
</feature>
<dbReference type="RefSeq" id="WP_015829819.1">
    <property type="nucleotide sequence ID" value="NC_012969.1"/>
</dbReference>
<evidence type="ECO:0000256" key="5">
    <source>
        <dbReference type="ARBA" id="ARBA00023136"/>
    </source>
</evidence>
<keyword evidence="4 6" id="KW-1133">Transmembrane helix</keyword>
<dbReference type="GO" id="GO:0022904">
    <property type="term" value="P:respiratory electron transport chain"/>
    <property type="evidence" value="ECO:0007669"/>
    <property type="project" value="InterPro"/>
</dbReference>
<feature type="domain" description="Cytochrome b561 bacterial/Ni-hydrogenase" evidence="7">
    <location>
        <begin position="6"/>
        <end position="162"/>
    </location>
</feature>
<evidence type="ECO:0000256" key="3">
    <source>
        <dbReference type="ARBA" id="ARBA00022692"/>
    </source>
</evidence>
<dbReference type="STRING" id="582744.Msip34_1051"/>
<dbReference type="HOGENOM" id="CLU_078451_2_2_4"/>
<dbReference type="InterPro" id="IPR051542">
    <property type="entry name" value="Hydrogenase_cytochrome"/>
</dbReference>
<dbReference type="KEGG" id="mei:Msip34_1051"/>
<evidence type="ECO:0000256" key="4">
    <source>
        <dbReference type="ARBA" id="ARBA00022989"/>
    </source>
</evidence>
<feature type="transmembrane region" description="Helical" evidence="6">
    <location>
        <begin position="9"/>
        <end position="27"/>
    </location>
</feature>
<keyword evidence="5 6" id="KW-0472">Membrane</keyword>
<dbReference type="InterPro" id="IPR016174">
    <property type="entry name" value="Di-haem_cyt_TM"/>
</dbReference>
<proteinExistence type="predicted"/>
<keyword evidence="9" id="KW-1185">Reference proteome</keyword>
<dbReference type="GO" id="GO:0005886">
    <property type="term" value="C:plasma membrane"/>
    <property type="evidence" value="ECO:0007669"/>
    <property type="project" value="UniProtKB-SubCell"/>
</dbReference>
<evidence type="ECO:0000313" key="9">
    <source>
        <dbReference type="Proteomes" id="UP000002743"/>
    </source>
</evidence>